<name>A0A090Z9G6_PAEMA</name>
<dbReference type="HOGENOM" id="CLU_536104_0_0_9"/>
<evidence type="ECO:0000313" key="1">
    <source>
        <dbReference type="EMBL" id="KFN07277.1"/>
    </source>
</evidence>
<dbReference type="PATRIC" id="fig|44252.3.peg.3905"/>
<dbReference type="RefSeq" id="WP_036625985.1">
    <property type="nucleotide sequence ID" value="NZ_JAKOBR010000029.1"/>
</dbReference>
<dbReference type="Proteomes" id="UP000029278">
    <property type="component" value="Unassembled WGS sequence"/>
</dbReference>
<evidence type="ECO:0000313" key="2">
    <source>
        <dbReference type="Proteomes" id="UP000029278"/>
    </source>
</evidence>
<reference evidence="1 2" key="1">
    <citation type="submission" date="2014-04" db="EMBL/GenBank/DDBJ databases">
        <authorList>
            <person name="Bishop-Lilly K.A."/>
            <person name="Broomall S.M."/>
            <person name="Chain P.S."/>
            <person name="Chertkov O."/>
            <person name="Coyne S.R."/>
            <person name="Daligault H.E."/>
            <person name="Davenport K.W."/>
            <person name="Erkkila T."/>
            <person name="Frey K.G."/>
            <person name="Gibbons H.S."/>
            <person name="Gu W."/>
            <person name="Jaissle J."/>
            <person name="Johnson S.L."/>
            <person name="Koroleva G.I."/>
            <person name="Ladner J.T."/>
            <person name="Lo C.-C."/>
            <person name="Minogue T.D."/>
            <person name="Munk C."/>
            <person name="Palacios G.F."/>
            <person name="Redden C.L."/>
            <person name="Rosenzweig C.N."/>
            <person name="Scholz M.B."/>
            <person name="Teshima H."/>
            <person name="Xu Y."/>
        </authorList>
    </citation>
    <scope>NUCLEOTIDE SEQUENCE [LARGE SCALE GENOMIC DNA]</scope>
    <source>
        <strain evidence="1 2">8244</strain>
    </source>
</reference>
<dbReference type="GeneID" id="77009456"/>
<organism evidence="1 2">
    <name type="scientific">Paenibacillus macerans</name>
    <name type="common">Bacillus macerans</name>
    <dbReference type="NCBI Taxonomy" id="44252"/>
    <lineage>
        <taxon>Bacteria</taxon>
        <taxon>Bacillati</taxon>
        <taxon>Bacillota</taxon>
        <taxon>Bacilli</taxon>
        <taxon>Bacillales</taxon>
        <taxon>Paenibacillaceae</taxon>
        <taxon>Paenibacillus</taxon>
    </lineage>
</organism>
<sequence length="500" mass="56231">MGLGAWWRHAVGEISKLRSRVSAMVGLGFSSYKLDSRRVDYALARSLYDNDAEQYKLGAGFCRPIINVKAGFMGVPSFHSEDGEAKEVVNKFFSEQTSKMNRTHKKALLEGDCFVWIRRETTDAALYPETGSRLVYTIIPNEEVNSINRNPMTGQIEEYVLVSNMEWTDENGNRRNTKVTQWISAERRRIRLEGDTIPGFPSEHEEPNLLGFIPIEHFANEKDETRLFGQSELEAIEPFLKAYHDVMLHALQGSKMHSTPRLKFNLKDVAAFLRNNFGIEDPAKYAQEGGTISLDGKEFLIMTEGEDAGFIEVRSSTGDAASLLKLIYYCIVAVSETPEFVLGVHTPSSLSSVQEQMPVFVRNISRKRADFASNWQRLARVVLAMTKADTGQEFETFATSLEWEEIDPRDEKELADTINALTQGLNTAIQGRFLSADSAAEFLRAYIPTMQEYDSDDPKADTERQRIIKNLVERERLADGALGLGEINAIKKELKKGGAA</sequence>
<protein>
    <submittedName>
        <fullName evidence="1">Phage portal, SPP1 Gp6-like family protein</fullName>
    </submittedName>
</protein>
<gene>
    <name evidence="1" type="ORF">DJ90_5671</name>
</gene>
<dbReference type="EMBL" id="JMQA01000035">
    <property type="protein sequence ID" value="KFN07277.1"/>
    <property type="molecule type" value="Genomic_DNA"/>
</dbReference>
<dbReference type="AlphaFoldDB" id="A0A090Z9G6"/>
<comment type="caution">
    <text evidence="1">The sequence shown here is derived from an EMBL/GenBank/DDBJ whole genome shotgun (WGS) entry which is preliminary data.</text>
</comment>
<accession>A0A090Z9G6</accession>
<dbReference type="OrthoDB" id="2498461at2"/>
<keyword evidence="2" id="KW-1185">Reference proteome</keyword>
<proteinExistence type="predicted"/>
<dbReference type="STRING" id="44252.DJ90_5671"/>